<dbReference type="EMBL" id="BART01029359">
    <property type="protein sequence ID" value="GAH00292.1"/>
    <property type="molecule type" value="Genomic_DNA"/>
</dbReference>
<name>X1BZ56_9ZZZZ</name>
<proteinExistence type="predicted"/>
<feature type="non-terminal residue" evidence="1">
    <location>
        <position position="1"/>
    </location>
</feature>
<dbReference type="AlphaFoldDB" id="X1BZ56"/>
<comment type="caution">
    <text evidence="1">The sequence shown here is derived from an EMBL/GenBank/DDBJ whole genome shotgun (WGS) entry which is preliminary data.</text>
</comment>
<protein>
    <submittedName>
        <fullName evidence="1">Uncharacterized protein</fullName>
    </submittedName>
</protein>
<gene>
    <name evidence="1" type="ORF">S01H4_51541</name>
</gene>
<reference evidence="1" key="1">
    <citation type="journal article" date="2014" name="Front. Microbiol.">
        <title>High frequency of phylogenetically diverse reductive dehalogenase-homologous genes in deep subseafloor sedimentary metagenomes.</title>
        <authorList>
            <person name="Kawai M."/>
            <person name="Futagami T."/>
            <person name="Toyoda A."/>
            <person name="Takaki Y."/>
            <person name="Nishi S."/>
            <person name="Hori S."/>
            <person name="Arai W."/>
            <person name="Tsubouchi T."/>
            <person name="Morono Y."/>
            <person name="Uchiyama I."/>
            <person name="Ito T."/>
            <person name="Fujiyama A."/>
            <person name="Inagaki F."/>
            <person name="Takami H."/>
        </authorList>
    </citation>
    <scope>NUCLEOTIDE SEQUENCE</scope>
    <source>
        <strain evidence="1">Expedition CK06-06</strain>
    </source>
</reference>
<evidence type="ECO:0000313" key="1">
    <source>
        <dbReference type="EMBL" id="GAH00292.1"/>
    </source>
</evidence>
<sequence>ADDVPWWQELQYRSDRVDDSHFANTEDGNWGIGGQHRVQMPCIVIEAVPRATSRPYQLGDGSAWVEQDVLCHVLAETRRDRNNLVDILRGQFDTVIWLYDNDQVAAAGAFPLDYRGEIVDSSKTYPALVDSSTGYRWERCRFSRTEVGEVESINSRLYEGVVRMTCEVTLGD</sequence>
<accession>X1BZ56</accession>
<organism evidence="1">
    <name type="scientific">marine sediment metagenome</name>
    <dbReference type="NCBI Taxonomy" id="412755"/>
    <lineage>
        <taxon>unclassified sequences</taxon>
        <taxon>metagenomes</taxon>
        <taxon>ecological metagenomes</taxon>
    </lineage>
</organism>